<feature type="signal peptide" evidence="1">
    <location>
        <begin position="1"/>
        <end position="25"/>
    </location>
</feature>
<dbReference type="RefSeq" id="WP_139755324.1">
    <property type="nucleotide sequence ID" value="NZ_CP039852.1"/>
</dbReference>
<dbReference type="InterPro" id="IPR019613">
    <property type="entry name" value="DUF4198"/>
</dbReference>
<sequence>MTLKNAVFTFSLATIVTLLSTQALAHRVWVKPNTTVVSGDEAWVTFDAAIANGIFNPDHFAYPLERLNAQGPDGTSVSLENSATLKYRSVFDLHLQQEGTYRVYNASHSLMAFWKDEEGNRQMWPGRGKTGTREALLKSVPMDADDLNIIDMSRRLETYVTLGAPSDVTQDKDNKGLSLSFKGHPNDLYTSEPNQFSFFFDNERAEGVEITLVREGQQYRDTDNSQTFRSDKNGNVDITFEDPGMYWLEAEYSDKKAKAPANERRGSYVVVLEVLPL</sequence>
<evidence type="ECO:0000256" key="1">
    <source>
        <dbReference type="SAM" id="SignalP"/>
    </source>
</evidence>
<dbReference type="OrthoDB" id="5943at2"/>
<evidence type="ECO:0000313" key="2">
    <source>
        <dbReference type="EMBL" id="QCZ92571.1"/>
    </source>
</evidence>
<organism evidence="2 3">
    <name type="scientific">Salinimonas iocasae</name>
    <dbReference type="NCBI Taxonomy" id="2572577"/>
    <lineage>
        <taxon>Bacteria</taxon>
        <taxon>Pseudomonadati</taxon>
        <taxon>Pseudomonadota</taxon>
        <taxon>Gammaproteobacteria</taxon>
        <taxon>Alteromonadales</taxon>
        <taxon>Alteromonadaceae</taxon>
        <taxon>Alteromonas/Salinimonas group</taxon>
        <taxon>Salinimonas</taxon>
    </lineage>
</organism>
<keyword evidence="3" id="KW-1185">Reference proteome</keyword>
<feature type="chain" id="PRO_5022713985" evidence="1">
    <location>
        <begin position="26"/>
        <end position="277"/>
    </location>
</feature>
<dbReference type="AlphaFoldDB" id="A0A5B7YAA5"/>
<name>A0A5B7YAA5_9ALTE</name>
<dbReference type="KEGG" id="salk:FBQ74_03400"/>
<dbReference type="Pfam" id="PF10670">
    <property type="entry name" value="DUF4198"/>
    <property type="match status" value="1"/>
</dbReference>
<dbReference type="EMBL" id="CP039852">
    <property type="protein sequence ID" value="QCZ92571.1"/>
    <property type="molecule type" value="Genomic_DNA"/>
</dbReference>
<proteinExistence type="predicted"/>
<dbReference type="Proteomes" id="UP000304912">
    <property type="component" value="Chromosome"/>
</dbReference>
<keyword evidence="1" id="KW-0732">Signal</keyword>
<accession>A0A5B7YAA5</accession>
<protein>
    <submittedName>
        <fullName evidence="2">DUF4198 domain-containing protein</fullName>
    </submittedName>
</protein>
<reference evidence="2 3" key="1">
    <citation type="submission" date="2019-04" db="EMBL/GenBank/DDBJ databases">
        <title>Salinimonas iocasae sp. nov., a halophilic bacterium isolated from the outer tube casing of tubeworms in Okinawa Trough.</title>
        <authorList>
            <person name="Zhang H."/>
            <person name="Wang H."/>
            <person name="Li C."/>
        </authorList>
    </citation>
    <scope>NUCLEOTIDE SEQUENCE [LARGE SCALE GENOMIC DNA]</scope>
    <source>
        <strain evidence="2 3">KX18D6</strain>
    </source>
</reference>
<gene>
    <name evidence="2" type="ORF">FBQ74_03400</name>
</gene>
<evidence type="ECO:0000313" key="3">
    <source>
        <dbReference type="Proteomes" id="UP000304912"/>
    </source>
</evidence>